<dbReference type="Gene3D" id="3.10.450.50">
    <property type="match status" value="1"/>
</dbReference>
<protein>
    <recommendedName>
        <fullName evidence="3">SnoaL-like domain-containing protein</fullName>
    </recommendedName>
</protein>
<dbReference type="Proteomes" id="UP000007150">
    <property type="component" value="Chromosome 1"/>
</dbReference>
<dbReference type="AlphaFoldDB" id="F6EUI0"/>
<evidence type="ECO:0000313" key="1">
    <source>
        <dbReference type="EMBL" id="AEG47874.1"/>
    </source>
</evidence>
<sequence length="138" mass="15140">MTENTPPAVAAFKSLFSGAKTDISDFLAENVELRPPTYGKSWFGKPLVGRLVTFAADEFGGLNYNRIWRDGHSYVLRFEGAIDGKALSGVDIVELDTEGRIGLIEIFARPPGQMLQFRDRMGLRIKDDAGVSKAMGLS</sequence>
<evidence type="ECO:0008006" key="3">
    <source>
        <dbReference type="Google" id="ProtNLM"/>
    </source>
</evidence>
<dbReference type="SUPFAM" id="SSF54427">
    <property type="entry name" value="NTF2-like"/>
    <property type="match status" value="1"/>
</dbReference>
<accession>F6EUI0</accession>
<organism evidence="1 2">
    <name type="scientific">Sphingobium chlorophenolicum L-1</name>
    <dbReference type="NCBI Taxonomy" id="690566"/>
    <lineage>
        <taxon>Bacteria</taxon>
        <taxon>Pseudomonadati</taxon>
        <taxon>Pseudomonadota</taxon>
        <taxon>Alphaproteobacteria</taxon>
        <taxon>Sphingomonadales</taxon>
        <taxon>Sphingomonadaceae</taxon>
        <taxon>Sphingobium</taxon>
    </lineage>
</organism>
<dbReference type="STRING" id="690566.Sphch_0174"/>
<dbReference type="InterPro" id="IPR032710">
    <property type="entry name" value="NTF2-like_dom_sf"/>
</dbReference>
<dbReference type="HOGENOM" id="CLU_119884_2_0_5"/>
<keyword evidence="2" id="KW-1185">Reference proteome</keyword>
<reference evidence="1 2" key="1">
    <citation type="submission" date="2011-05" db="EMBL/GenBank/DDBJ databases">
        <title>Complete sequence of chromosome 1 of Sphingobium chlorophenolicum L-1.</title>
        <authorList>
            <consortium name="US DOE Joint Genome Institute"/>
            <person name="Lucas S."/>
            <person name="Han J."/>
            <person name="Lapidus A."/>
            <person name="Cheng J.-F."/>
            <person name="Goodwin L."/>
            <person name="Pitluck S."/>
            <person name="Peters L."/>
            <person name="Daligault H."/>
            <person name="Han C."/>
            <person name="Tapia R."/>
            <person name="Land M."/>
            <person name="Hauser L."/>
            <person name="Kyrpides N."/>
            <person name="Ivanova N."/>
            <person name="Pagani I."/>
            <person name="Turner P."/>
            <person name="Copley S."/>
            <person name="Woyke T."/>
        </authorList>
    </citation>
    <scope>NUCLEOTIDE SEQUENCE [LARGE SCALE GENOMIC DNA]</scope>
    <source>
        <strain evidence="1 2">L-1</strain>
    </source>
</reference>
<name>F6EUI0_SPHCR</name>
<evidence type="ECO:0000313" key="2">
    <source>
        <dbReference type="Proteomes" id="UP000007150"/>
    </source>
</evidence>
<gene>
    <name evidence="1" type="ORF">Sphch_0174</name>
</gene>
<dbReference type="RefSeq" id="WP_013846147.1">
    <property type="nucleotide sequence ID" value="NC_015593.1"/>
</dbReference>
<dbReference type="EMBL" id="CP002798">
    <property type="protein sequence ID" value="AEG47874.1"/>
    <property type="molecule type" value="Genomic_DNA"/>
</dbReference>
<proteinExistence type="predicted"/>
<dbReference type="KEGG" id="sch:Sphch_0174"/>